<dbReference type="OMA" id="TENDMAD"/>
<keyword evidence="3" id="KW-1185">Reference proteome</keyword>
<sequence>MPLSRQKQNGDMWIKRSNFSAKSNEKKADLQKIVEQQDLIIKYYQQKYPKENPDPDLEFLKAIPSLDLTDIGQFMKAESIWKAYQSQISSLQKLLQKEEMSKRDRQEVDMSLSKVEVLRKENQILLEQNKRNEEIVLKYFSLVEKQAKMENEFARIQKEICSLSELNQILVKENNMKLKENRDLNENIEKLRMTCQALQHNENTMKAKLQSVCHERDSYMDKFSLLSNRSSVLEIWINSVVKPIIEDYKESLTYLNVPFPYDEDSFPLTPDDKSELGIFKPLSEIAKSFATEQLQSLRDKLNETKKKLNTLEVKYKNDIHVEEIMNQEGKLHIETLMSMAEKCKIERDDALKKCLSHEKDLIKARQEYRLLKIDNQTILDQIVHDTKLRLSELENRAQTDRENYDTMISQLSKSKIDLQAEVGILLREKRQVQEELRQVYNDWDKARGSFLHSLDVARNEFTKT</sequence>
<dbReference type="HOGENOM" id="CLU_589444_0_0_1"/>
<dbReference type="EMBL" id="KE561145">
    <property type="protein sequence ID" value="EPZ32545.1"/>
    <property type="molecule type" value="Genomic_DNA"/>
</dbReference>
<dbReference type="OrthoDB" id="2118598at2759"/>
<evidence type="ECO:0000313" key="2">
    <source>
        <dbReference type="EMBL" id="EPZ32545.1"/>
    </source>
</evidence>
<keyword evidence="1" id="KW-0175">Coiled coil</keyword>
<name>A0A075AQT6_ROZAC</name>
<feature type="coiled-coil region" evidence="1">
    <location>
        <begin position="287"/>
        <end position="314"/>
    </location>
</feature>
<reference evidence="2 3" key="1">
    <citation type="journal article" date="2013" name="Curr. Biol.">
        <title>Shared signatures of parasitism and phylogenomics unite Cryptomycota and microsporidia.</title>
        <authorList>
            <person name="James T.Y."/>
            <person name="Pelin A."/>
            <person name="Bonen L."/>
            <person name="Ahrendt S."/>
            <person name="Sain D."/>
            <person name="Corradi N."/>
            <person name="Stajich J.E."/>
        </authorList>
    </citation>
    <scope>NUCLEOTIDE SEQUENCE [LARGE SCALE GENOMIC DNA]</scope>
    <source>
        <strain evidence="2 3">CSF55</strain>
    </source>
</reference>
<feature type="coiled-coil region" evidence="1">
    <location>
        <begin position="174"/>
        <end position="201"/>
    </location>
</feature>
<gene>
    <name evidence="2" type="ORF">O9G_002322</name>
</gene>
<feature type="coiled-coil region" evidence="1">
    <location>
        <begin position="383"/>
        <end position="435"/>
    </location>
</feature>
<evidence type="ECO:0000256" key="1">
    <source>
        <dbReference type="SAM" id="Coils"/>
    </source>
</evidence>
<accession>A0A075AQT6</accession>
<evidence type="ECO:0000313" key="3">
    <source>
        <dbReference type="Proteomes" id="UP000030755"/>
    </source>
</evidence>
<organism evidence="2 3">
    <name type="scientific">Rozella allomycis (strain CSF55)</name>
    <dbReference type="NCBI Taxonomy" id="988480"/>
    <lineage>
        <taxon>Eukaryota</taxon>
        <taxon>Fungi</taxon>
        <taxon>Fungi incertae sedis</taxon>
        <taxon>Cryptomycota</taxon>
        <taxon>Cryptomycota incertae sedis</taxon>
        <taxon>Rozella</taxon>
    </lineage>
</organism>
<protein>
    <submittedName>
        <fullName evidence="2">Uncharacterized protein</fullName>
    </submittedName>
</protein>
<dbReference type="Proteomes" id="UP000030755">
    <property type="component" value="Unassembled WGS sequence"/>
</dbReference>
<proteinExistence type="predicted"/>
<dbReference type="AlphaFoldDB" id="A0A075AQT6"/>